<dbReference type="Gene3D" id="1.10.3720.10">
    <property type="entry name" value="MetI-like"/>
    <property type="match status" value="1"/>
</dbReference>
<evidence type="ECO:0000256" key="3">
    <source>
        <dbReference type="ARBA" id="ARBA00022475"/>
    </source>
</evidence>
<dbReference type="EMBL" id="JPMV01000021">
    <property type="protein sequence ID" value="KGI81157.1"/>
    <property type="molecule type" value="Genomic_DNA"/>
</dbReference>
<dbReference type="CDD" id="cd06261">
    <property type="entry name" value="TM_PBP2"/>
    <property type="match status" value="1"/>
</dbReference>
<comment type="subcellular location">
    <subcellularLocation>
        <location evidence="1 7">Cell membrane</location>
        <topology evidence="1 7">Multi-pass membrane protein</topology>
    </subcellularLocation>
</comment>
<feature type="domain" description="ABC transmembrane type-1" evidence="8">
    <location>
        <begin position="56"/>
        <end position="244"/>
    </location>
</feature>
<dbReference type="PANTHER" id="PTHR43386:SF1">
    <property type="entry name" value="D,D-DIPEPTIDE TRANSPORT SYSTEM PERMEASE PROTEIN DDPC-RELATED"/>
    <property type="match status" value="1"/>
</dbReference>
<evidence type="ECO:0000256" key="5">
    <source>
        <dbReference type="ARBA" id="ARBA00022989"/>
    </source>
</evidence>
<proteinExistence type="inferred from homology"/>
<feature type="transmembrane region" description="Helical" evidence="7">
    <location>
        <begin position="166"/>
        <end position="186"/>
    </location>
</feature>
<dbReference type="GO" id="GO:0005886">
    <property type="term" value="C:plasma membrane"/>
    <property type="evidence" value="ECO:0007669"/>
    <property type="project" value="UniProtKB-SubCell"/>
</dbReference>
<evidence type="ECO:0000313" key="12">
    <source>
        <dbReference type="Proteomes" id="UP000215043"/>
    </source>
</evidence>
<protein>
    <submittedName>
        <fullName evidence="9">ABC transporter permease</fullName>
    </submittedName>
</protein>
<dbReference type="Proteomes" id="UP000215043">
    <property type="component" value="Chromosome"/>
</dbReference>
<dbReference type="AlphaFoldDB" id="A0A099D5R4"/>
<reference evidence="10 11" key="1">
    <citation type="journal article" date="2014" name="PLoS ONE">
        <title>Identification and Characterization of a New Erythromycin Biosynthetic Gene Cluster in Actinopolyspora erythraea YIM90600, a Novel Erythronolide-Producing Halophilic Actinomycete Isolated from Salt Field.</title>
        <authorList>
            <person name="Chen D."/>
            <person name="Feng J."/>
            <person name="Huang L."/>
            <person name="Zhang Q."/>
            <person name="Wu J."/>
            <person name="Zhu X."/>
            <person name="Duan Y."/>
            <person name="Xu Z."/>
        </authorList>
    </citation>
    <scope>NUCLEOTIDE SEQUENCE [LARGE SCALE GENOMIC DNA]</scope>
    <source>
        <strain evidence="10 11">YIM90600</strain>
    </source>
</reference>
<keyword evidence="11" id="KW-1185">Reference proteome</keyword>
<feature type="transmembrane region" description="Helical" evidence="7">
    <location>
        <begin position="87"/>
        <end position="110"/>
    </location>
</feature>
<keyword evidence="4 7" id="KW-0812">Transmembrane</keyword>
<evidence type="ECO:0000313" key="9">
    <source>
        <dbReference type="EMBL" id="ASU81084.1"/>
    </source>
</evidence>
<dbReference type="KEGG" id="aey:CDG81_12855"/>
<evidence type="ECO:0000256" key="6">
    <source>
        <dbReference type="ARBA" id="ARBA00023136"/>
    </source>
</evidence>
<accession>A0A099D5R4</accession>
<evidence type="ECO:0000313" key="10">
    <source>
        <dbReference type="EMBL" id="KGI81157.1"/>
    </source>
</evidence>
<dbReference type="PROSITE" id="PS50928">
    <property type="entry name" value="ABC_TM1"/>
    <property type="match status" value="1"/>
</dbReference>
<feature type="transmembrane region" description="Helical" evidence="7">
    <location>
        <begin position="223"/>
        <end position="247"/>
    </location>
</feature>
<sequence>MLAIGLVGAVGPLLTGDPHAVSGAVLRPPSGAHWLGTTETGQDMLAQLTLATRGSVLVGLVVGAIATLVSILVGVVGGYVGGKTDETFSLVTNVVLVVPSLPLAIVIANYLDGGGLLVTILVIAMTTWAAPTRVLRAQARSVRERDYVTAAKASGERSWRIVCVEILPNLLPVVAAQFVFAVIFAVLTEAGLAFLGLAGFGSLTWGTLLYYAQNAQALILGAWWWFIPPGLLMAVFGCGLSLINFAIDEIIDPNLRSATRQRKASR</sequence>
<evidence type="ECO:0000256" key="1">
    <source>
        <dbReference type="ARBA" id="ARBA00004651"/>
    </source>
</evidence>
<dbReference type="EMBL" id="CP022752">
    <property type="protein sequence ID" value="ASU81084.1"/>
    <property type="molecule type" value="Genomic_DNA"/>
</dbReference>
<feature type="transmembrane region" description="Helical" evidence="7">
    <location>
        <begin position="116"/>
        <end position="135"/>
    </location>
</feature>
<dbReference type="GO" id="GO:0071916">
    <property type="term" value="F:dipeptide transmembrane transporter activity"/>
    <property type="evidence" value="ECO:0007669"/>
    <property type="project" value="TreeGrafter"/>
</dbReference>
<name>A0A099D5R4_9ACTN</name>
<evidence type="ECO:0000256" key="7">
    <source>
        <dbReference type="RuleBase" id="RU363032"/>
    </source>
</evidence>
<evidence type="ECO:0000313" key="11">
    <source>
        <dbReference type="Proteomes" id="UP000029737"/>
    </source>
</evidence>
<dbReference type="Pfam" id="PF00528">
    <property type="entry name" value="BPD_transp_1"/>
    <property type="match status" value="1"/>
</dbReference>
<dbReference type="eggNOG" id="COG1173">
    <property type="taxonomic scope" value="Bacteria"/>
</dbReference>
<dbReference type="PANTHER" id="PTHR43386">
    <property type="entry name" value="OLIGOPEPTIDE TRANSPORT SYSTEM PERMEASE PROTEIN APPC"/>
    <property type="match status" value="1"/>
</dbReference>
<gene>
    <name evidence="9" type="ORF">CDG81_12855</name>
    <name evidence="10" type="ORF">IL38_12955</name>
</gene>
<organism evidence="9 12">
    <name type="scientific">Actinopolyspora erythraea</name>
    <dbReference type="NCBI Taxonomy" id="414996"/>
    <lineage>
        <taxon>Bacteria</taxon>
        <taxon>Bacillati</taxon>
        <taxon>Actinomycetota</taxon>
        <taxon>Actinomycetes</taxon>
        <taxon>Actinopolysporales</taxon>
        <taxon>Actinopolysporaceae</taxon>
        <taxon>Actinopolyspora</taxon>
    </lineage>
</organism>
<comment type="similarity">
    <text evidence="7">Belongs to the binding-protein-dependent transport system permease family.</text>
</comment>
<dbReference type="InterPro" id="IPR050366">
    <property type="entry name" value="BP-dependent_transpt_permease"/>
</dbReference>
<feature type="transmembrane region" description="Helical" evidence="7">
    <location>
        <begin position="192"/>
        <end position="211"/>
    </location>
</feature>
<keyword evidence="3" id="KW-1003">Cell membrane</keyword>
<dbReference type="HOGENOM" id="CLU_028518_8_0_11"/>
<dbReference type="SUPFAM" id="SSF161098">
    <property type="entry name" value="MetI-like"/>
    <property type="match status" value="1"/>
</dbReference>
<evidence type="ECO:0000256" key="2">
    <source>
        <dbReference type="ARBA" id="ARBA00022448"/>
    </source>
</evidence>
<keyword evidence="2 7" id="KW-0813">Transport</keyword>
<keyword evidence="5 7" id="KW-1133">Transmembrane helix</keyword>
<reference evidence="9 12" key="2">
    <citation type="submission" date="2017-08" db="EMBL/GenBank/DDBJ databases">
        <title>The complete genome sequence of moderately halophilic actinomycete Actinopolyspora erythraea YIM 90600, the producer of novel erythromycin, novel actinopolysporins A-C and tubercidin.</title>
        <authorList>
            <person name="Yin M."/>
            <person name="Tang S."/>
        </authorList>
    </citation>
    <scope>NUCLEOTIDE SEQUENCE [LARGE SCALE GENOMIC DNA]</scope>
    <source>
        <strain evidence="9 12">YIM 90600</strain>
    </source>
</reference>
<dbReference type="Proteomes" id="UP000029737">
    <property type="component" value="Unassembled WGS sequence"/>
</dbReference>
<keyword evidence="6 7" id="KW-0472">Membrane</keyword>
<feature type="transmembrane region" description="Helical" evidence="7">
    <location>
        <begin position="56"/>
        <end position="80"/>
    </location>
</feature>
<dbReference type="InterPro" id="IPR000515">
    <property type="entry name" value="MetI-like"/>
</dbReference>
<dbReference type="OrthoDB" id="6637947at2"/>
<evidence type="ECO:0000256" key="4">
    <source>
        <dbReference type="ARBA" id="ARBA00022692"/>
    </source>
</evidence>
<evidence type="ECO:0000259" key="8">
    <source>
        <dbReference type="PROSITE" id="PS50928"/>
    </source>
</evidence>
<dbReference type="InterPro" id="IPR035906">
    <property type="entry name" value="MetI-like_sf"/>
</dbReference>